<dbReference type="PATRIC" id="fig|1278073.3.peg.3438"/>
<evidence type="ECO:0000313" key="2">
    <source>
        <dbReference type="Proteomes" id="UP000011131"/>
    </source>
</evidence>
<dbReference type="InterPro" id="IPR013783">
    <property type="entry name" value="Ig-like_fold"/>
</dbReference>
<dbReference type="NCBIfam" id="NF012200">
    <property type="entry name" value="choice_anch_D"/>
    <property type="match status" value="2"/>
</dbReference>
<dbReference type="PANTHER" id="PTHR23053:SF0">
    <property type="entry name" value="HYDROCEPHALUS-INDUCING PROTEIN HOMOLOG"/>
    <property type="match status" value="1"/>
</dbReference>
<reference evidence="1 2" key="1">
    <citation type="journal article" date="2013" name="Genome Announc.">
        <title>Complete genome sequence of Myxococcus stipitatus strain DSM 14675, a fruiting myxobacterium.</title>
        <authorList>
            <person name="Huntley S."/>
            <person name="Kneip S."/>
            <person name="Treuner-Lange A."/>
            <person name="Sogaard-Andersen L."/>
        </authorList>
    </citation>
    <scope>NUCLEOTIDE SEQUENCE [LARGE SCALE GENOMIC DNA]</scope>
    <source>
        <strain evidence="2">DSM 14675 / JCM 12634 / Mx s8</strain>
    </source>
</reference>
<dbReference type="PROSITE" id="PS51257">
    <property type="entry name" value="PROKAR_LIPOPROTEIN"/>
    <property type="match status" value="1"/>
</dbReference>
<accession>L7UAQ6</accession>
<dbReference type="InterPro" id="IPR033305">
    <property type="entry name" value="Hydin-like"/>
</dbReference>
<dbReference type="EMBL" id="CP004025">
    <property type="protein sequence ID" value="AGC44692.1"/>
    <property type="molecule type" value="Genomic_DNA"/>
</dbReference>
<dbReference type="Gene3D" id="2.60.40.10">
    <property type="entry name" value="Immunoglobulins"/>
    <property type="match status" value="5"/>
</dbReference>
<keyword evidence="2" id="KW-1185">Reference proteome</keyword>
<dbReference type="AlphaFoldDB" id="L7UAQ6"/>
<dbReference type="STRING" id="1278073.MYSTI_03380"/>
<dbReference type="OrthoDB" id="5377085at2"/>
<name>L7UAQ6_MYXSD</name>
<dbReference type="PANTHER" id="PTHR23053">
    <property type="entry name" value="DLEC1 DELETED IN LUNG AND ESOPHAGEAL CANCER 1"/>
    <property type="match status" value="1"/>
</dbReference>
<dbReference type="KEGG" id="msd:MYSTI_03380"/>
<proteinExistence type="predicted"/>
<evidence type="ECO:0000313" key="1">
    <source>
        <dbReference type="EMBL" id="AGC44692.1"/>
    </source>
</evidence>
<dbReference type="HOGENOM" id="CLU_299319_0_0_7"/>
<protein>
    <submittedName>
        <fullName evidence="1">Putative lipoprotein</fullName>
    </submittedName>
</protein>
<dbReference type="eggNOG" id="COG3121">
    <property type="taxonomic scope" value="Bacteria"/>
</dbReference>
<dbReference type="RefSeq" id="WP_015348953.1">
    <property type="nucleotide sequence ID" value="NC_020126.1"/>
</dbReference>
<keyword evidence="1" id="KW-0449">Lipoprotein</keyword>
<dbReference type="Proteomes" id="UP000011131">
    <property type="component" value="Chromosome"/>
</dbReference>
<sequence>MTWRRSLWAFAVFGLVVGCADRERSTLADGRLTATPGGMDFQRVALHDARETEISLRNVGRARINVSEVWVEGPEGAYLATFTDEGPHSLVPGSARALRVRYTPTNEGGQDAVLVVRSDAQLEPLLRVPLSGKGVAAWARVSPGALDFGRIEADSTKTLTLSLDNPTELPVEVMPRVVGADRDEFVVSPMSVAPRSRAELALTFRPTRVGRKQVALAVSPCRGCADLSVKLSAESLEQAVVAEPPVVDFAAVPVDRDDIRESRIRNVSTEPVTVTGLTLDGTDASFSQAPPQVGFPLVLQPGEVRAVPFRYSPGHMGPAEDLARYHVASRRHPTTDVMLRGFGGAAELCVSPVAHDFGMQPLGSKSRVMVNVKNCGATNAGTLTIQSLEWRTDPTGPLQFNHAPLAIPYTLQPGQEVNIPVYYEPTRAGRATGVLVMSTNAYATGTVDLTFRGEALAHAPCELAITPAVVDFGTVPPGRGAVLGVKLENKGRDICPVKNVQLRDNGGGVFSLPGGGLFGVTLYPGDWFSFQVAFNAPILGGSFTGEAQVEQMNPANPLLVVPLVAQSETSCLMASPWYVDWGVARRDCPPEPREVNYLNACTRPVSVSRVWVGPGTTDGEFSVGGVPTPQPFTLQPGEAFTVDVEYAAQVYGMNLSPLFVNSSDLTAPLLVPLIGESSKRMEKTDTFTQQDVSKVDVLFVVDNTASMVEEHPRLVAAVPSFVDTALAKQVDLHVAVTTTGIGPVAGACPGGADGGEAGRFFPVDNSHPRILTQAMADLTEALQQNVQVGQCAHVEQGFEAMRRALSPPLVNNADDPRTPMPRDGNLRFLRDSAALVVVFIGDEDDHSPDGVDTYVQWAQQLKGQNQPQRATFYAIAPTAAACGTAGGAGTRYAEATVRTGGEVMNVCAANYGPLLTAVANKAFSAQDRFPLSDAPEPGTVTVTVNGQPAAGWRYDAPTNSVIFTAVPAPGAKVAITYRRSCAAR</sequence>
<gene>
    <name evidence="1" type="ordered locus">MYSTI_03380</name>
</gene>
<organism evidence="1 2">
    <name type="scientific">Myxococcus stipitatus (strain DSM 14675 / JCM 12634 / Mx s8)</name>
    <dbReference type="NCBI Taxonomy" id="1278073"/>
    <lineage>
        <taxon>Bacteria</taxon>
        <taxon>Pseudomonadati</taxon>
        <taxon>Myxococcota</taxon>
        <taxon>Myxococcia</taxon>
        <taxon>Myxococcales</taxon>
        <taxon>Cystobacterineae</taxon>
        <taxon>Myxococcaceae</taxon>
        <taxon>Myxococcus</taxon>
    </lineage>
</organism>